<dbReference type="InterPro" id="IPR006963">
    <property type="entry name" value="Mopterin_OxRdtase_4Fe-4S_dom"/>
</dbReference>
<dbReference type="GO" id="GO:0043546">
    <property type="term" value="F:molybdopterin cofactor binding"/>
    <property type="evidence" value="ECO:0007669"/>
    <property type="project" value="InterPro"/>
</dbReference>
<dbReference type="Gene3D" id="3.40.228.10">
    <property type="entry name" value="Dimethylsulfoxide Reductase, domain 2"/>
    <property type="match status" value="1"/>
</dbReference>
<dbReference type="SMART" id="SM00926">
    <property type="entry name" value="Molybdop_Fe4S4"/>
    <property type="match status" value="1"/>
</dbReference>
<protein>
    <submittedName>
        <fullName evidence="12">Assimilatory nitrate reductase catalytic subunit</fullName>
        <ecNumber evidence="12">1.7.99.4</ecNumber>
    </submittedName>
</protein>
<dbReference type="CDD" id="cd02754">
    <property type="entry name" value="MopB_Nitrate-R-NapA-like"/>
    <property type="match status" value="1"/>
</dbReference>
<dbReference type="InterPro" id="IPR006657">
    <property type="entry name" value="MoPterin_dinucl-bd_dom"/>
</dbReference>
<evidence type="ECO:0000256" key="5">
    <source>
        <dbReference type="ARBA" id="ARBA00022505"/>
    </source>
</evidence>
<dbReference type="InterPro" id="IPR007419">
    <property type="entry name" value="BFD-like_2Fe2S-bd_dom"/>
</dbReference>
<dbReference type="InterPro" id="IPR041854">
    <property type="entry name" value="BFD-like_2Fe2S-bd_dom_sf"/>
</dbReference>
<dbReference type="GO" id="GO:0042128">
    <property type="term" value="P:nitrate assimilation"/>
    <property type="evidence" value="ECO:0007669"/>
    <property type="project" value="UniProtKB-KW"/>
</dbReference>
<reference evidence="12 13" key="1">
    <citation type="submission" date="2020-08" db="EMBL/GenBank/DDBJ databases">
        <title>Genomic Encyclopedia of Type Strains, Phase IV (KMG-IV): sequencing the most valuable type-strain genomes for metagenomic binning, comparative biology and taxonomic classification.</title>
        <authorList>
            <person name="Goeker M."/>
        </authorList>
    </citation>
    <scope>NUCLEOTIDE SEQUENCE [LARGE SCALE GENOMIC DNA]</scope>
    <source>
        <strain evidence="12 13">DSM 7051</strain>
    </source>
</reference>
<dbReference type="PROSITE" id="PS51669">
    <property type="entry name" value="4FE4S_MOW_BIS_MGD"/>
    <property type="match status" value="1"/>
</dbReference>
<feature type="domain" description="4Fe-4S Mo/W bis-MGD-type" evidence="11">
    <location>
        <begin position="4"/>
        <end position="60"/>
    </location>
</feature>
<dbReference type="GO" id="GO:0045333">
    <property type="term" value="P:cellular respiration"/>
    <property type="evidence" value="ECO:0007669"/>
    <property type="project" value="UniProtKB-ARBA"/>
</dbReference>
<dbReference type="CDD" id="cd02791">
    <property type="entry name" value="MopB_CT_Nitrate-R-NapA-like"/>
    <property type="match status" value="1"/>
</dbReference>
<comment type="cofactor">
    <cofactor evidence="2">
        <name>[4Fe-4S] cluster</name>
        <dbReference type="ChEBI" id="CHEBI:49883"/>
    </cofactor>
</comment>
<dbReference type="InterPro" id="IPR050123">
    <property type="entry name" value="Prok_molybdopt-oxidoreductase"/>
</dbReference>
<keyword evidence="6" id="KW-0479">Metal-binding</keyword>
<dbReference type="Gene3D" id="3.40.50.740">
    <property type="match status" value="1"/>
</dbReference>
<sequence>MTDAREVRTACPYCGVGCGVQARVAADGTVSVRGDPGHPANAGKLCSKGSALGETLGLDGRVLHPEIAGRRAAWDDALDLVARRFSETIAQHGPDSVAFYVSGQLLTEDYYVANKLMKGFIGSANIDTNSRLCMASSVAGHKRAFGEDIVPGVYADFEEADLVVLVGSNTAWCHPILYQRLLAAWAERGTRIVVIDPRRTATAAECDLHLQLKPGTDVLLFNGLLAHLAGCGAVDQAYVAAHTSGFDATLGLAVADAPSVRRVADGCDLDPADVATFYGWFASTERTVTVYSQGVNQSAHGTDKVNAILNCHLATGRIGRPGMGPFSVTGQPNAMGGREVGGLANQLAAHMGFDDPSAPERVGRFWNAPDIARRPGLKAVDMFEAVGDGRIKALWVMGTNPAVSMPDAGKVRAALKTCQFVVVSDVTRTDTSHFADVLLPAAAWGEKDGTVTNSERLISRQKSFLPMPGDVSPDWWIVSEVARRMGFAEAFDHPGPAAIFREHAALSAFENDGARLFDIGGLAGLTDAEYDALVPLHWPFPIGASAGAQRLLGDGLFPTADGRARFVAVRQEGAALPVDAAFPLVLNTGRLRDQWHTMTRTGRVPRLMANAPEPAVELNASDAAAQGIADGDLVRIDSRYGCVRAKARIGIGQRMGEAFLPMHWSGRFAANAAAGSLSAPVTDPFSGQPELKHVPVRIMREPVAWAGVLMTRRDIRPTGLVHWSRAAVAGGWVYELSGTEPPEQGILLARRLVDVVPADQLLEYTDRRTSTFRAAATDGEGRLAEALLVAPQGHLPERDWLLSLLASGEPLSPLDRRALLSGRAPVPVPAVGRIVCSCFNVGVNQLAAAISGGSDSLDEIGKVLKAGTNCGSCRSEIRAMLDAGQLQAAE</sequence>
<dbReference type="Pfam" id="PF04879">
    <property type="entry name" value="Molybdop_Fe4S4"/>
    <property type="match status" value="1"/>
</dbReference>
<evidence type="ECO:0000313" key="12">
    <source>
        <dbReference type="EMBL" id="MBB6354774.1"/>
    </source>
</evidence>
<evidence type="ECO:0000256" key="10">
    <source>
        <dbReference type="ARBA" id="ARBA00023063"/>
    </source>
</evidence>
<dbReference type="EMBL" id="JACHOU010000005">
    <property type="protein sequence ID" value="MBB6354774.1"/>
    <property type="molecule type" value="Genomic_DNA"/>
</dbReference>
<keyword evidence="13" id="KW-1185">Reference proteome</keyword>
<dbReference type="GO" id="GO:0016020">
    <property type="term" value="C:membrane"/>
    <property type="evidence" value="ECO:0007669"/>
    <property type="project" value="TreeGrafter"/>
</dbReference>
<evidence type="ECO:0000313" key="13">
    <source>
        <dbReference type="Proteomes" id="UP000536262"/>
    </source>
</evidence>
<dbReference type="InterPro" id="IPR006656">
    <property type="entry name" value="Mopterin_OxRdtase"/>
</dbReference>
<dbReference type="GO" id="GO:1990204">
    <property type="term" value="C:oxidoreductase complex"/>
    <property type="evidence" value="ECO:0007669"/>
    <property type="project" value="UniProtKB-ARBA"/>
</dbReference>
<name>A0A7X0F7Z0_9HYPH</name>
<comment type="cofactor">
    <cofactor evidence="1">
        <name>Mo-bis(molybdopterin guanine dinucleotide)</name>
        <dbReference type="ChEBI" id="CHEBI:60539"/>
    </cofactor>
</comment>
<evidence type="ECO:0000256" key="1">
    <source>
        <dbReference type="ARBA" id="ARBA00001942"/>
    </source>
</evidence>
<keyword evidence="5" id="KW-0500">Molybdenum</keyword>
<dbReference type="EC" id="1.7.99.4" evidence="12"/>
<proteinExistence type="inferred from homology"/>
<dbReference type="SUPFAM" id="SSF53706">
    <property type="entry name" value="Formate dehydrogenase/DMSO reductase, domains 1-3"/>
    <property type="match status" value="1"/>
</dbReference>
<dbReference type="Proteomes" id="UP000536262">
    <property type="component" value="Unassembled WGS sequence"/>
</dbReference>
<comment type="similarity">
    <text evidence="3">Belongs to the prokaryotic molybdopterin-containing oxidoreductase family. NasA/NapA/NarB subfamily.</text>
</comment>
<dbReference type="InterPro" id="IPR027467">
    <property type="entry name" value="MopterinOxRdtase_cofactor_BS"/>
</dbReference>
<dbReference type="InterPro" id="IPR009010">
    <property type="entry name" value="Asp_de-COase-like_dom_sf"/>
</dbReference>
<dbReference type="Gene3D" id="1.10.10.1100">
    <property type="entry name" value="BFD-like [2Fe-2S]-binding domain"/>
    <property type="match status" value="1"/>
</dbReference>
<keyword evidence="7 12" id="KW-0560">Oxidoreductase</keyword>
<dbReference type="GO" id="GO:0016491">
    <property type="term" value="F:oxidoreductase activity"/>
    <property type="evidence" value="ECO:0007669"/>
    <property type="project" value="UniProtKB-KW"/>
</dbReference>
<evidence type="ECO:0000256" key="2">
    <source>
        <dbReference type="ARBA" id="ARBA00001966"/>
    </source>
</evidence>
<dbReference type="Gene3D" id="2.40.40.20">
    <property type="match status" value="1"/>
</dbReference>
<dbReference type="InterPro" id="IPR006655">
    <property type="entry name" value="Mopterin_OxRdtase_prok_CS"/>
</dbReference>
<evidence type="ECO:0000256" key="7">
    <source>
        <dbReference type="ARBA" id="ARBA00023002"/>
    </source>
</evidence>
<dbReference type="GO" id="GO:0051539">
    <property type="term" value="F:4 iron, 4 sulfur cluster binding"/>
    <property type="evidence" value="ECO:0007669"/>
    <property type="project" value="UniProtKB-KW"/>
</dbReference>
<dbReference type="Pfam" id="PF01568">
    <property type="entry name" value="Molydop_binding"/>
    <property type="match status" value="1"/>
</dbReference>
<dbReference type="PROSITE" id="PS00551">
    <property type="entry name" value="MOLYBDOPTERIN_PROK_1"/>
    <property type="match status" value="1"/>
</dbReference>
<accession>A0A7X0F7Z0</accession>
<evidence type="ECO:0000259" key="11">
    <source>
        <dbReference type="PROSITE" id="PS51669"/>
    </source>
</evidence>
<dbReference type="AlphaFoldDB" id="A0A7X0F7Z0"/>
<organism evidence="12 13">
    <name type="scientific">Aminobacter aganoensis</name>
    <dbReference type="NCBI Taxonomy" id="83264"/>
    <lineage>
        <taxon>Bacteria</taxon>
        <taxon>Pseudomonadati</taxon>
        <taxon>Pseudomonadota</taxon>
        <taxon>Alphaproteobacteria</taxon>
        <taxon>Hyphomicrobiales</taxon>
        <taxon>Phyllobacteriaceae</taxon>
        <taxon>Aminobacter</taxon>
    </lineage>
</organism>
<evidence type="ECO:0000256" key="4">
    <source>
        <dbReference type="ARBA" id="ARBA00022485"/>
    </source>
</evidence>
<keyword evidence="10" id="KW-0534">Nitrate assimilation</keyword>
<dbReference type="Gene3D" id="2.20.25.90">
    <property type="entry name" value="ADC-like domains"/>
    <property type="match status" value="1"/>
</dbReference>
<dbReference type="Pfam" id="PF00384">
    <property type="entry name" value="Molybdopterin"/>
    <property type="match status" value="1"/>
</dbReference>
<dbReference type="Pfam" id="PF04324">
    <property type="entry name" value="Fer2_BFD"/>
    <property type="match status" value="1"/>
</dbReference>
<evidence type="ECO:0000256" key="9">
    <source>
        <dbReference type="ARBA" id="ARBA00023014"/>
    </source>
</evidence>
<keyword evidence="4" id="KW-0004">4Fe-4S</keyword>
<dbReference type="PANTHER" id="PTHR43105:SF9">
    <property type="entry name" value="NADPH-FE(3+) OXIDOREDUCTASE SUBUNIT ALPHA"/>
    <property type="match status" value="1"/>
</dbReference>
<evidence type="ECO:0000256" key="8">
    <source>
        <dbReference type="ARBA" id="ARBA00023004"/>
    </source>
</evidence>
<dbReference type="InterPro" id="IPR041957">
    <property type="entry name" value="CT_Nitrate-R-NapA-like"/>
</dbReference>
<dbReference type="PROSITE" id="PS00490">
    <property type="entry name" value="MOLYBDOPTERIN_PROK_2"/>
    <property type="match status" value="1"/>
</dbReference>
<dbReference type="GO" id="GO:0046872">
    <property type="term" value="F:metal ion binding"/>
    <property type="evidence" value="ECO:0007669"/>
    <property type="project" value="UniProtKB-KW"/>
</dbReference>
<evidence type="ECO:0000256" key="6">
    <source>
        <dbReference type="ARBA" id="ARBA00022723"/>
    </source>
</evidence>
<comment type="caution">
    <text evidence="12">The sequence shown here is derived from an EMBL/GenBank/DDBJ whole genome shotgun (WGS) entry which is preliminary data.</text>
</comment>
<dbReference type="SUPFAM" id="SSF50692">
    <property type="entry name" value="ADC-like"/>
    <property type="match status" value="1"/>
</dbReference>
<gene>
    <name evidence="12" type="ORF">GGR00_002570</name>
</gene>
<keyword evidence="8" id="KW-0408">Iron</keyword>
<evidence type="ECO:0000256" key="3">
    <source>
        <dbReference type="ARBA" id="ARBA00008747"/>
    </source>
</evidence>
<keyword evidence="9" id="KW-0411">Iron-sulfur</keyword>
<dbReference type="PANTHER" id="PTHR43105">
    <property type="entry name" value="RESPIRATORY NITRATE REDUCTASE"/>
    <property type="match status" value="1"/>
</dbReference>